<gene>
    <name evidence="2" type="ORF">A8926_3903</name>
</gene>
<dbReference type="InterPro" id="IPR054190">
    <property type="entry name" value="DUF6895"/>
</dbReference>
<dbReference type="STRING" id="994479.GCA_000194155_03314"/>
<name>A0A2N3XZL4_SACSN</name>
<organism evidence="2 3">
    <name type="scientific">Saccharopolyspora spinosa</name>
    <dbReference type="NCBI Taxonomy" id="60894"/>
    <lineage>
        <taxon>Bacteria</taxon>
        <taxon>Bacillati</taxon>
        <taxon>Actinomycetota</taxon>
        <taxon>Actinomycetes</taxon>
        <taxon>Pseudonocardiales</taxon>
        <taxon>Pseudonocardiaceae</taxon>
        <taxon>Saccharopolyspora</taxon>
    </lineage>
</organism>
<evidence type="ECO:0000313" key="2">
    <source>
        <dbReference type="EMBL" id="PKW16107.1"/>
    </source>
</evidence>
<dbReference type="OrthoDB" id="5141156at2"/>
<dbReference type="EMBL" id="PJNB01000001">
    <property type="protein sequence ID" value="PKW16107.1"/>
    <property type="molecule type" value="Genomic_DNA"/>
</dbReference>
<proteinExistence type="predicted"/>
<dbReference type="Pfam" id="PF21836">
    <property type="entry name" value="DUF6895"/>
    <property type="match status" value="1"/>
</dbReference>
<dbReference type="Proteomes" id="UP000233786">
    <property type="component" value="Unassembled WGS sequence"/>
</dbReference>
<evidence type="ECO:0000259" key="1">
    <source>
        <dbReference type="Pfam" id="PF21836"/>
    </source>
</evidence>
<feature type="domain" description="DUF6895" evidence="1">
    <location>
        <begin position="23"/>
        <end position="313"/>
    </location>
</feature>
<comment type="caution">
    <text evidence="2">The sequence shown here is derived from an EMBL/GenBank/DDBJ whole genome shotgun (WGS) entry which is preliminary data.</text>
</comment>
<keyword evidence="3" id="KW-1185">Reference proteome</keyword>
<dbReference type="RefSeq" id="WP_010696294.1">
    <property type="nucleotide sequence ID" value="NZ_CP061007.1"/>
</dbReference>
<accession>A0A2N3XZL4</accession>
<evidence type="ECO:0000313" key="3">
    <source>
        <dbReference type="Proteomes" id="UP000233786"/>
    </source>
</evidence>
<dbReference type="AlphaFoldDB" id="A0A2N3XZL4"/>
<reference evidence="2" key="1">
    <citation type="submission" date="2017-12" db="EMBL/GenBank/DDBJ databases">
        <title>Sequencing the genomes of 1000 Actinobacteria strains.</title>
        <authorList>
            <person name="Klenk H.-P."/>
        </authorList>
    </citation>
    <scope>NUCLEOTIDE SEQUENCE [LARGE SCALE GENOMIC DNA]</scope>
    <source>
        <strain evidence="2">DSM 44228</strain>
    </source>
</reference>
<protein>
    <recommendedName>
        <fullName evidence="1">DUF6895 domain-containing protein</fullName>
    </recommendedName>
</protein>
<sequence>MGDAVVVRHPPIAQDFDESAVLDEALDWLGAHLAWFEPDTWDAHFPPRAFPGTTILELLLLCRSLRRGPQAAHHAEFLEAALDIADRVVHHEEFRTDLSLVDIHFPYRLWLLGLMHRLGRSPREPLAAAQELVDALDGDPGSDIGSARGRLEVGYALELCELRHAMPERAELYGACGVADLDPTSATEEDAYEFTHILFYATDMAARSLPFRDAAERDKLAAAVHSMLAGFLAAEHFDLTAELLLCAEIVGIADNPAVLEGWCGLAAAQLDGGAIPGPPFRPEVLAQRTEDRAATYIFRTCYHPTLVTALAAAERQRRRRGAGR</sequence>